<evidence type="ECO:0000256" key="1">
    <source>
        <dbReference type="ARBA" id="ARBA00009176"/>
    </source>
</evidence>
<dbReference type="GO" id="GO:0005829">
    <property type="term" value="C:cytosol"/>
    <property type="evidence" value="ECO:0007669"/>
    <property type="project" value="TreeGrafter"/>
</dbReference>
<feature type="region of interest" description="Disordered" evidence="4">
    <location>
        <begin position="43"/>
        <end position="91"/>
    </location>
</feature>
<gene>
    <name evidence="6" type="ORF">HXX76_013920</name>
</gene>
<dbReference type="InterPro" id="IPR023186">
    <property type="entry name" value="IUNH"/>
</dbReference>
<dbReference type="OrthoDB" id="432381at2759"/>
<evidence type="ECO:0000256" key="3">
    <source>
        <dbReference type="ARBA" id="ARBA00023295"/>
    </source>
</evidence>
<dbReference type="Gene3D" id="3.90.245.10">
    <property type="entry name" value="Ribonucleoside hydrolase-like"/>
    <property type="match status" value="1"/>
</dbReference>
<dbReference type="GO" id="GO:0008477">
    <property type="term" value="F:purine nucleosidase activity"/>
    <property type="evidence" value="ECO:0007669"/>
    <property type="project" value="TreeGrafter"/>
</dbReference>
<evidence type="ECO:0000313" key="6">
    <source>
        <dbReference type="EMBL" id="KAG2425166.1"/>
    </source>
</evidence>
<feature type="region of interest" description="Disordered" evidence="4">
    <location>
        <begin position="469"/>
        <end position="491"/>
    </location>
</feature>
<dbReference type="GO" id="GO:0006152">
    <property type="term" value="P:purine nucleoside catabolic process"/>
    <property type="evidence" value="ECO:0007669"/>
    <property type="project" value="TreeGrafter"/>
</dbReference>
<reference evidence="6" key="1">
    <citation type="journal article" date="2020" name="bioRxiv">
        <title>Comparative genomics of Chlamydomonas.</title>
        <authorList>
            <person name="Craig R.J."/>
            <person name="Hasan A.R."/>
            <person name="Ness R.W."/>
            <person name="Keightley P.D."/>
        </authorList>
    </citation>
    <scope>NUCLEOTIDE SEQUENCE</scope>
    <source>
        <strain evidence="6">SAG 7.73</strain>
    </source>
</reference>
<keyword evidence="3" id="KW-0326">Glycosidase</keyword>
<accession>A0A835SSN0</accession>
<dbReference type="AlphaFoldDB" id="A0A835SSN0"/>
<dbReference type="Proteomes" id="UP000650467">
    <property type="component" value="Unassembled WGS sequence"/>
</dbReference>
<feature type="compositionally biased region" description="Low complexity" evidence="4">
    <location>
        <begin position="43"/>
        <end position="74"/>
    </location>
</feature>
<name>A0A835SSN0_CHLIN</name>
<feature type="compositionally biased region" description="Low complexity" evidence="4">
    <location>
        <begin position="403"/>
        <end position="420"/>
    </location>
</feature>
<dbReference type="InterPro" id="IPR001910">
    <property type="entry name" value="Inosine/uridine_hydrolase_dom"/>
</dbReference>
<protein>
    <recommendedName>
        <fullName evidence="5">Inosine/uridine-preferring nucleoside hydrolase domain-containing protein</fullName>
    </recommendedName>
</protein>
<feature type="region of interest" description="Disordered" evidence="4">
    <location>
        <begin position="226"/>
        <end position="246"/>
    </location>
</feature>
<feature type="domain" description="Inosine/uridine-preferring nucleoside hydrolase" evidence="5">
    <location>
        <begin position="102"/>
        <end position="448"/>
    </location>
</feature>
<evidence type="ECO:0000313" key="7">
    <source>
        <dbReference type="Proteomes" id="UP000650467"/>
    </source>
</evidence>
<dbReference type="Pfam" id="PF01156">
    <property type="entry name" value="IU_nuc_hydro"/>
    <property type="match status" value="1"/>
</dbReference>
<dbReference type="EMBL" id="JAEHOC010000058">
    <property type="protein sequence ID" value="KAG2425166.1"/>
    <property type="molecule type" value="Genomic_DNA"/>
</dbReference>
<dbReference type="InterPro" id="IPR036452">
    <property type="entry name" value="Ribo_hydro-like"/>
</dbReference>
<dbReference type="PANTHER" id="PTHR12304">
    <property type="entry name" value="INOSINE-URIDINE PREFERRING NUCLEOSIDE HYDROLASE"/>
    <property type="match status" value="1"/>
</dbReference>
<feature type="compositionally biased region" description="Gly residues" evidence="4">
    <location>
        <begin position="392"/>
        <end position="402"/>
    </location>
</feature>
<sequence length="521" mass="49450">MVLAAAAAAPGHTHIAGVSVVRGNVAAPDALVNAARILLAYPHPSDSGGHHPPQPEGTSTPASASTAANDADGSNAGGAGAGGSSTGGGGGGSSGGWLLGGLPLWLGADAPLAAPPQPLGSYYGRDGLGDVPHLPPSRRQAEAALAQARPLPAPQPLLDASATAGATVAEAEPNAAAAALVAAAQQAPGQLVVVALGPLTNLAAALRLASGLPRLLRGLVVLGGGEADKGGDGDGEGDGEAGGGGGGNVTPWAEFNFYQDPEAVDVVMRAFARAWGCSNVAAPPRLLLVTWRACKAHVMAWADVDRLMAAAAVAAAAEQAAAEQAAAKQAAGAAGGEEGRFLAGVLRPFLAAWRAESPQTGMLLGDPLAAAVALGMADGGGGGGGGCGGGGGGGGAGGGSTGEGPAEAGPEGADGAAAGPTASTLVRGWRRARCSVVLAGERRGMSVLRPVPAPLGAGPGAAALPVPPGAAAAAGSGGQPGPPLGAAAGGDEEEEAALVAVAERLDVAAVTRLVLAAACAD</sequence>
<feature type="region of interest" description="Disordered" evidence="4">
    <location>
        <begin position="392"/>
        <end position="420"/>
    </location>
</feature>
<comment type="caution">
    <text evidence="6">The sequence shown here is derived from an EMBL/GenBank/DDBJ whole genome shotgun (WGS) entry which is preliminary data.</text>
</comment>
<comment type="similarity">
    <text evidence="1">Belongs to the IUNH family.</text>
</comment>
<dbReference type="SUPFAM" id="SSF53590">
    <property type="entry name" value="Nucleoside hydrolase"/>
    <property type="match status" value="1"/>
</dbReference>
<feature type="compositionally biased region" description="Gly residues" evidence="4">
    <location>
        <begin position="75"/>
        <end position="91"/>
    </location>
</feature>
<evidence type="ECO:0000256" key="2">
    <source>
        <dbReference type="ARBA" id="ARBA00022801"/>
    </source>
</evidence>
<proteinExistence type="inferred from homology"/>
<organism evidence="6 7">
    <name type="scientific">Chlamydomonas incerta</name>
    <dbReference type="NCBI Taxonomy" id="51695"/>
    <lineage>
        <taxon>Eukaryota</taxon>
        <taxon>Viridiplantae</taxon>
        <taxon>Chlorophyta</taxon>
        <taxon>core chlorophytes</taxon>
        <taxon>Chlorophyceae</taxon>
        <taxon>CS clade</taxon>
        <taxon>Chlamydomonadales</taxon>
        <taxon>Chlamydomonadaceae</taxon>
        <taxon>Chlamydomonas</taxon>
    </lineage>
</organism>
<evidence type="ECO:0000256" key="4">
    <source>
        <dbReference type="SAM" id="MobiDB-lite"/>
    </source>
</evidence>
<keyword evidence="7" id="KW-1185">Reference proteome</keyword>
<evidence type="ECO:0000259" key="5">
    <source>
        <dbReference type="Pfam" id="PF01156"/>
    </source>
</evidence>
<keyword evidence="2" id="KW-0378">Hydrolase</keyword>
<dbReference type="PANTHER" id="PTHR12304:SF59">
    <property type="entry name" value="INOSINE-URIDINE PREFERRING NUCLEOSIDE HYDROLASE FAMILY PROTEIN"/>
    <property type="match status" value="1"/>
</dbReference>